<dbReference type="Gene3D" id="3.90.470.20">
    <property type="entry name" value="4'-phosphopantetheinyl transferase domain"/>
    <property type="match status" value="1"/>
</dbReference>
<dbReference type="GO" id="GO:0000287">
    <property type="term" value="F:magnesium ion binding"/>
    <property type="evidence" value="ECO:0007669"/>
    <property type="project" value="InterPro"/>
</dbReference>
<dbReference type="InterPro" id="IPR037143">
    <property type="entry name" value="4-PPantetheinyl_Trfase_dom_sf"/>
</dbReference>
<feature type="region of interest" description="Disordered" evidence="2">
    <location>
        <begin position="107"/>
        <end position="138"/>
    </location>
</feature>
<dbReference type="Pfam" id="PF01648">
    <property type="entry name" value="ACPS"/>
    <property type="match status" value="1"/>
</dbReference>
<dbReference type="RefSeq" id="WP_126129005.1">
    <property type="nucleotide sequence ID" value="NZ_CP034464.1"/>
</dbReference>
<dbReference type="OrthoDB" id="8778929at2"/>
<keyword evidence="5" id="KW-1185">Reference proteome</keyword>
<keyword evidence="1 4" id="KW-0808">Transferase</keyword>
<dbReference type="KEGG" id="upv:EJN92_17595"/>
<sequence>MSVLTVYSWPEQSAAALTALAEHALVVVSIASPAAASREWARQQLRLAVRDLLSCAYACTSEQLVLERQPGQVPGLKLSIPGHQIALSISHESGLSIAAIRTRQRNEALEHGEHSEQQPNEAEVGAENNAEDSSKNEYANGTDLDWKIGVDLLKLAHLPDWQAVATLYLGPEVSAAIAATDPAQQMACFALHWAQLEARCKCQGLGLSEWSVSSNADTAAYRYQQLDLPTGYVGALAIKI</sequence>
<dbReference type="EMBL" id="CP034464">
    <property type="protein sequence ID" value="AZP13636.1"/>
    <property type="molecule type" value="Genomic_DNA"/>
</dbReference>
<dbReference type="Proteomes" id="UP000275663">
    <property type="component" value="Chromosome"/>
</dbReference>
<accession>A0A3S5HM14</accession>
<proteinExistence type="predicted"/>
<gene>
    <name evidence="4" type="ORF">EJN92_17595</name>
</gene>
<organism evidence="4 5">
    <name type="scientific">Undibacterium parvum</name>
    <dbReference type="NCBI Taxonomy" id="401471"/>
    <lineage>
        <taxon>Bacteria</taxon>
        <taxon>Pseudomonadati</taxon>
        <taxon>Pseudomonadota</taxon>
        <taxon>Betaproteobacteria</taxon>
        <taxon>Burkholderiales</taxon>
        <taxon>Oxalobacteraceae</taxon>
        <taxon>Undibacterium</taxon>
    </lineage>
</organism>
<dbReference type="GO" id="GO:0008897">
    <property type="term" value="F:holo-[acyl-carrier-protein] synthase activity"/>
    <property type="evidence" value="ECO:0007669"/>
    <property type="project" value="InterPro"/>
</dbReference>
<evidence type="ECO:0000313" key="4">
    <source>
        <dbReference type="EMBL" id="AZP13636.1"/>
    </source>
</evidence>
<feature type="compositionally biased region" description="Basic and acidic residues" evidence="2">
    <location>
        <begin position="107"/>
        <end position="116"/>
    </location>
</feature>
<name>A0A3S5HM14_9BURK</name>
<dbReference type="SUPFAM" id="SSF56214">
    <property type="entry name" value="4'-phosphopantetheinyl transferase"/>
    <property type="match status" value="1"/>
</dbReference>
<dbReference type="InterPro" id="IPR008278">
    <property type="entry name" value="4-PPantetheinyl_Trfase_dom"/>
</dbReference>
<reference evidence="4 5" key="1">
    <citation type="journal article" date="2011" name="Int. J. Syst. Evol. Microbiol.">
        <title>Description of Undibacterium oligocarboniphilum sp. nov., isolated from purified water, and Undibacterium pigrum strain CCUG 49012 as the type strain of Undibacterium parvum sp. nov., and emended descriptions of the genus Undibacterium and the species Undibacterium pigrum.</title>
        <authorList>
            <person name="Eder W."/>
            <person name="Wanner G."/>
            <person name="Ludwig W."/>
            <person name="Busse H.J."/>
            <person name="Ziemke-Kageler F."/>
            <person name="Lang E."/>
        </authorList>
    </citation>
    <scope>NUCLEOTIDE SEQUENCE [LARGE SCALE GENOMIC DNA]</scope>
    <source>
        <strain evidence="4 5">DSM 23061</strain>
    </source>
</reference>
<evidence type="ECO:0000256" key="1">
    <source>
        <dbReference type="ARBA" id="ARBA00022679"/>
    </source>
</evidence>
<feature type="domain" description="4'-phosphopantetheinyl transferase" evidence="3">
    <location>
        <begin position="148"/>
        <end position="211"/>
    </location>
</feature>
<protein>
    <submittedName>
        <fullName evidence="4">4-phosphopantetheinyl transferase family protein</fullName>
    </submittedName>
</protein>
<dbReference type="AlphaFoldDB" id="A0A3S5HM14"/>
<evidence type="ECO:0000313" key="5">
    <source>
        <dbReference type="Proteomes" id="UP000275663"/>
    </source>
</evidence>
<evidence type="ECO:0000259" key="3">
    <source>
        <dbReference type="Pfam" id="PF01648"/>
    </source>
</evidence>
<evidence type="ECO:0000256" key="2">
    <source>
        <dbReference type="SAM" id="MobiDB-lite"/>
    </source>
</evidence>